<reference evidence="3" key="1">
    <citation type="journal article" date="2019" name="Int. J. Syst. Evol. Microbiol.">
        <title>The Global Catalogue of Microorganisms (GCM) 10K type strain sequencing project: providing services to taxonomists for standard genome sequencing and annotation.</title>
        <authorList>
            <consortium name="The Broad Institute Genomics Platform"/>
            <consortium name="The Broad Institute Genome Sequencing Center for Infectious Disease"/>
            <person name="Wu L."/>
            <person name="Ma J."/>
        </authorList>
    </citation>
    <scope>NUCLEOTIDE SEQUENCE [LARGE SCALE GENOMIC DNA]</scope>
    <source>
        <strain evidence="3">JCM 4816</strain>
    </source>
</reference>
<dbReference type="EC" id="2.3.1.-" evidence="2"/>
<dbReference type="InterPro" id="IPR000182">
    <property type="entry name" value="GNAT_dom"/>
</dbReference>
<dbReference type="SUPFAM" id="SSF55729">
    <property type="entry name" value="Acyl-CoA N-acyltransferases (Nat)"/>
    <property type="match status" value="1"/>
</dbReference>
<organism evidence="2 3">
    <name type="scientific">Streptacidiphilus monticola</name>
    <dbReference type="NCBI Taxonomy" id="2161674"/>
    <lineage>
        <taxon>Bacteria</taxon>
        <taxon>Bacillati</taxon>
        <taxon>Actinomycetota</taxon>
        <taxon>Actinomycetes</taxon>
        <taxon>Kitasatosporales</taxon>
        <taxon>Streptomycetaceae</taxon>
        <taxon>Streptacidiphilus</taxon>
    </lineage>
</organism>
<proteinExistence type="predicted"/>
<dbReference type="InterPro" id="IPR052523">
    <property type="entry name" value="Trichothecene_AcTrans"/>
</dbReference>
<dbReference type="PROSITE" id="PS51186">
    <property type="entry name" value="GNAT"/>
    <property type="match status" value="1"/>
</dbReference>
<sequence length="215" mass="23285">MGEFTVRAAGKADIRPLAAALAAAFEEDPQFLWALKGLSRRRARLERIFTTLLRWECLPHRAVDLIAQGADVLGGALWLPPGKAHPPLPRQLAAATGFLRGYGRGILRGNAFQSASFRAHPREPHWYLYVIGVRPEHQGAGLSSRLLRPRLDAADAAGLPAYLESSNLRNVPLYEHFGFEVTGRLQLPAGAPEIPTMWRSGAARGEGSGRAAPGG</sequence>
<evidence type="ECO:0000313" key="2">
    <source>
        <dbReference type="EMBL" id="MFC5907233.1"/>
    </source>
</evidence>
<dbReference type="CDD" id="cd04301">
    <property type="entry name" value="NAT_SF"/>
    <property type="match status" value="1"/>
</dbReference>
<dbReference type="InterPro" id="IPR016181">
    <property type="entry name" value="Acyl_CoA_acyltransferase"/>
</dbReference>
<keyword evidence="3" id="KW-1185">Reference proteome</keyword>
<keyword evidence="2" id="KW-0012">Acyltransferase</keyword>
<protein>
    <submittedName>
        <fullName evidence="2">GNAT family N-acetyltransferase</fullName>
        <ecNumber evidence="2">2.3.1.-</ecNumber>
    </submittedName>
</protein>
<evidence type="ECO:0000313" key="3">
    <source>
        <dbReference type="Proteomes" id="UP001596174"/>
    </source>
</evidence>
<dbReference type="EMBL" id="JBHSQJ010000031">
    <property type="protein sequence ID" value="MFC5907233.1"/>
    <property type="molecule type" value="Genomic_DNA"/>
</dbReference>
<evidence type="ECO:0000259" key="1">
    <source>
        <dbReference type="PROSITE" id="PS51186"/>
    </source>
</evidence>
<dbReference type="RefSeq" id="WP_380581446.1">
    <property type="nucleotide sequence ID" value="NZ_JBHSQJ010000031.1"/>
</dbReference>
<gene>
    <name evidence="2" type="ORF">ACFP3V_08380</name>
</gene>
<dbReference type="Gene3D" id="3.40.630.30">
    <property type="match status" value="1"/>
</dbReference>
<dbReference type="Proteomes" id="UP001596174">
    <property type="component" value="Unassembled WGS sequence"/>
</dbReference>
<dbReference type="GO" id="GO:0016746">
    <property type="term" value="F:acyltransferase activity"/>
    <property type="evidence" value="ECO:0007669"/>
    <property type="project" value="UniProtKB-KW"/>
</dbReference>
<name>A0ABW1FYX1_9ACTN</name>
<dbReference type="Pfam" id="PF00583">
    <property type="entry name" value="Acetyltransf_1"/>
    <property type="match status" value="1"/>
</dbReference>
<feature type="domain" description="N-acetyltransferase" evidence="1">
    <location>
        <begin position="53"/>
        <end position="198"/>
    </location>
</feature>
<comment type="caution">
    <text evidence="2">The sequence shown here is derived from an EMBL/GenBank/DDBJ whole genome shotgun (WGS) entry which is preliminary data.</text>
</comment>
<keyword evidence="2" id="KW-0808">Transferase</keyword>
<dbReference type="PANTHER" id="PTHR42791">
    <property type="entry name" value="GNAT FAMILY ACETYLTRANSFERASE"/>
    <property type="match status" value="1"/>
</dbReference>
<dbReference type="PANTHER" id="PTHR42791:SF1">
    <property type="entry name" value="N-ACETYLTRANSFERASE DOMAIN-CONTAINING PROTEIN"/>
    <property type="match status" value="1"/>
</dbReference>
<accession>A0ABW1FYX1</accession>